<dbReference type="AlphaFoldDB" id="A0AA36HML2"/>
<dbReference type="EMBL" id="CAUJNA010000071">
    <property type="protein sequence ID" value="CAJ1371380.1"/>
    <property type="molecule type" value="Genomic_DNA"/>
</dbReference>
<comment type="caution">
    <text evidence="9">The sequence shown here is derived from an EMBL/GenBank/DDBJ whole genome shotgun (WGS) entry which is preliminary data.</text>
</comment>
<keyword evidence="4 7" id="KW-0472">Membrane</keyword>
<dbReference type="InterPro" id="IPR000620">
    <property type="entry name" value="EamA_dom"/>
</dbReference>
<dbReference type="PANTHER" id="PTHR31218">
    <property type="entry name" value="WAT1-RELATED PROTEIN"/>
    <property type="match status" value="1"/>
</dbReference>
<keyword evidence="2 7" id="KW-0812">Transmembrane</keyword>
<keyword evidence="5" id="KW-0175">Coiled coil</keyword>
<protein>
    <recommendedName>
        <fullName evidence="8">EamA domain-containing protein</fullName>
    </recommendedName>
</protein>
<feature type="transmembrane region" description="Helical" evidence="7">
    <location>
        <begin position="34"/>
        <end position="54"/>
    </location>
</feature>
<feature type="transmembrane region" description="Helical" evidence="7">
    <location>
        <begin position="292"/>
        <end position="312"/>
    </location>
</feature>
<feature type="transmembrane region" description="Helical" evidence="7">
    <location>
        <begin position="261"/>
        <end position="280"/>
    </location>
</feature>
<keyword evidence="3 7" id="KW-1133">Transmembrane helix</keyword>
<dbReference type="InterPro" id="IPR030184">
    <property type="entry name" value="WAT1-related"/>
</dbReference>
<dbReference type="GO" id="GO:0016020">
    <property type="term" value="C:membrane"/>
    <property type="evidence" value="ECO:0007669"/>
    <property type="project" value="UniProtKB-SubCell"/>
</dbReference>
<organism evidence="9 10">
    <name type="scientific">Effrenium voratum</name>
    <dbReference type="NCBI Taxonomy" id="2562239"/>
    <lineage>
        <taxon>Eukaryota</taxon>
        <taxon>Sar</taxon>
        <taxon>Alveolata</taxon>
        <taxon>Dinophyceae</taxon>
        <taxon>Suessiales</taxon>
        <taxon>Symbiodiniaceae</taxon>
        <taxon>Effrenium</taxon>
    </lineage>
</organism>
<name>A0AA36HML2_9DINO</name>
<feature type="transmembrane region" description="Helical" evidence="7">
    <location>
        <begin position="172"/>
        <end position="192"/>
    </location>
</feature>
<feature type="non-terminal residue" evidence="9">
    <location>
        <position position="1"/>
    </location>
</feature>
<evidence type="ECO:0000313" key="9">
    <source>
        <dbReference type="EMBL" id="CAJ1371380.1"/>
    </source>
</evidence>
<comment type="subcellular location">
    <subcellularLocation>
        <location evidence="1">Membrane</location>
        <topology evidence="1">Multi-pass membrane protein</topology>
    </subcellularLocation>
</comment>
<evidence type="ECO:0000256" key="5">
    <source>
        <dbReference type="SAM" id="Coils"/>
    </source>
</evidence>
<proteinExistence type="predicted"/>
<dbReference type="InterPro" id="IPR037185">
    <property type="entry name" value="EmrE-like"/>
</dbReference>
<feature type="transmembrane region" description="Helical" evidence="7">
    <location>
        <begin position="149"/>
        <end position="166"/>
    </location>
</feature>
<dbReference type="GO" id="GO:0022857">
    <property type="term" value="F:transmembrane transporter activity"/>
    <property type="evidence" value="ECO:0007669"/>
    <property type="project" value="InterPro"/>
</dbReference>
<evidence type="ECO:0000256" key="1">
    <source>
        <dbReference type="ARBA" id="ARBA00004141"/>
    </source>
</evidence>
<dbReference type="SUPFAM" id="SSF103481">
    <property type="entry name" value="Multidrug resistance efflux transporter EmrE"/>
    <property type="match status" value="1"/>
</dbReference>
<evidence type="ECO:0000259" key="8">
    <source>
        <dbReference type="Pfam" id="PF00892"/>
    </source>
</evidence>
<feature type="coiled-coil region" evidence="5">
    <location>
        <begin position="473"/>
        <end position="591"/>
    </location>
</feature>
<sequence>EITELSDGEARDDGEDCLREETHKDHPSPFRVHGALILAQVIFGAASVVGKLGVERFNPLLFALLREGVSGPVLLVMALCHDGCLQPGDWKLLAALGLCVFSGQAFAILGIKLAGPVIGSAWQCSQPIFTLTISLALGWEPPTWRKVSGILLSFFSGAFLVVYGHQTGDAGAIGNIFLALNCLGTSLYVIFAKVALRRYPTLTVTAWGMMAASLMMAVLAGSLNNNCAVLSFVCPPEGNEHDFTCGSWKASCLPWHVPGSALLPLTYFILGNSIGSYLLITWANSYARPGYVLAYTALQPFTSTVLSVLLIVGWEVEGLEMPGWNGLGCVGILMALVLLLLDGKRQHEELAASAGLKTQELRVAQIQQGLMQSLAGQGPKFHPAPPAEPSDAASARRNVRVSVRELCSSNAGFNAELRDLRLGSFREAKRVGLPSLGQRAVAESQQRHTELSGQVSELQGGLESAAGRWALEAAEMRQTARTAQRENQKAVESLTQLAQEAKASLELHEARLARLAEDEDQTRELARGMASAAAEDALQRASDQCQQSVEQLRSQWQAELAQSCAQTAEMKEALGAELQEVKSSFAQVETEVLAACSSHRQALQGMLEEFAGLWRQCQKRSCDLHDQLKDFQQLVLGHQRQQQEAMDSDMQDFRVQLDKVIWQKSLGDWPRAEGAEVVSSMEDVQRHCRWLAEHARKDADVKLATVESKLQQESKELRAGLARLEQGLSGRKSDPEGARSQVLEQMQSSIQSLYGEVEVSATNTVRINKSLKHMEAVVKDMSVSVAQNSERIEQLRASANSGNSAADRKRVDALFRHVEGLKTDLAAMDRTERSKPGTLATIYEPRARIA</sequence>
<gene>
    <name evidence="9" type="ORF">EVOR1521_LOCUS1691</name>
</gene>
<feature type="transmembrane region" description="Helical" evidence="7">
    <location>
        <begin position="324"/>
        <end position="341"/>
    </location>
</feature>
<evidence type="ECO:0000256" key="7">
    <source>
        <dbReference type="SAM" id="Phobius"/>
    </source>
</evidence>
<dbReference type="Pfam" id="PF00892">
    <property type="entry name" value="EamA"/>
    <property type="match status" value="1"/>
</dbReference>
<evidence type="ECO:0000313" key="10">
    <source>
        <dbReference type="Proteomes" id="UP001178507"/>
    </source>
</evidence>
<feature type="domain" description="EamA" evidence="8">
    <location>
        <begin position="36"/>
        <end position="160"/>
    </location>
</feature>
<accession>A0AA36HML2</accession>
<evidence type="ECO:0000256" key="4">
    <source>
        <dbReference type="ARBA" id="ARBA00023136"/>
    </source>
</evidence>
<reference evidence="9" key="1">
    <citation type="submission" date="2023-08" db="EMBL/GenBank/DDBJ databases">
        <authorList>
            <person name="Chen Y."/>
            <person name="Shah S."/>
            <person name="Dougan E. K."/>
            <person name="Thang M."/>
            <person name="Chan C."/>
        </authorList>
    </citation>
    <scope>NUCLEOTIDE SEQUENCE</scope>
</reference>
<evidence type="ECO:0000256" key="6">
    <source>
        <dbReference type="SAM" id="MobiDB-lite"/>
    </source>
</evidence>
<evidence type="ECO:0000256" key="3">
    <source>
        <dbReference type="ARBA" id="ARBA00022989"/>
    </source>
</evidence>
<keyword evidence="10" id="KW-1185">Reference proteome</keyword>
<dbReference type="Proteomes" id="UP001178507">
    <property type="component" value="Unassembled WGS sequence"/>
</dbReference>
<evidence type="ECO:0000256" key="2">
    <source>
        <dbReference type="ARBA" id="ARBA00022692"/>
    </source>
</evidence>
<feature type="region of interest" description="Disordered" evidence="6">
    <location>
        <begin position="375"/>
        <end position="395"/>
    </location>
</feature>
<feature type="transmembrane region" description="Helical" evidence="7">
    <location>
        <begin position="204"/>
        <end position="223"/>
    </location>
</feature>